<dbReference type="EMBL" id="JACIJF010000042">
    <property type="protein sequence ID" value="MBB5713089.1"/>
    <property type="molecule type" value="Genomic_DNA"/>
</dbReference>
<keyword evidence="2" id="KW-0560">Oxidoreductase</keyword>
<gene>
    <name evidence="2" type="ORF">FHT02_004351</name>
</gene>
<organism evidence="2 3">
    <name type="scientific">Sphingomonas xinjiangensis</name>
    <dbReference type="NCBI Taxonomy" id="643568"/>
    <lineage>
        <taxon>Bacteria</taxon>
        <taxon>Pseudomonadati</taxon>
        <taxon>Pseudomonadota</taxon>
        <taxon>Alphaproteobacteria</taxon>
        <taxon>Sphingomonadales</taxon>
        <taxon>Sphingomonadaceae</taxon>
        <taxon>Sphingomonas</taxon>
    </lineage>
</organism>
<dbReference type="RefSeq" id="WP_425506474.1">
    <property type="nucleotide sequence ID" value="NZ_JACIJF010000042.1"/>
</dbReference>
<protein>
    <submittedName>
        <fullName evidence="2">Quercetin dioxygenase-like cupin family protein</fullName>
    </submittedName>
</protein>
<accession>A0A840YTP3</accession>
<keyword evidence="3" id="KW-1185">Reference proteome</keyword>
<comment type="caution">
    <text evidence="2">The sequence shown here is derived from an EMBL/GenBank/DDBJ whole genome shotgun (WGS) entry which is preliminary data.</text>
</comment>
<dbReference type="Proteomes" id="UP000527143">
    <property type="component" value="Unassembled WGS sequence"/>
</dbReference>
<dbReference type="CDD" id="cd02235">
    <property type="entry name" value="cupin_BLL4011-like"/>
    <property type="match status" value="1"/>
</dbReference>
<dbReference type="InterPro" id="IPR014710">
    <property type="entry name" value="RmlC-like_jellyroll"/>
</dbReference>
<evidence type="ECO:0000313" key="3">
    <source>
        <dbReference type="Proteomes" id="UP000527143"/>
    </source>
</evidence>
<dbReference type="SUPFAM" id="SSF51182">
    <property type="entry name" value="RmlC-like cupins"/>
    <property type="match status" value="1"/>
</dbReference>
<sequence>NALAAPQQQGVTRTDLQRHDLSIANHETVQARIDIAPGATAKWHRHPGEEVIYVIEGTLEYQLEGKSPVTLKASDVLFVPAGIAHRARNPGPANGAELATYIVEKGKPLVSPAHDVAEH</sequence>
<dbReference type="PANTHER" id="PTHR38599">
    <property type="entry name" value="CUPIN DOMAIN PROTEIN (AFU_ORTHOLOGUE AFUA_3G13620)"/>
    <property type="match status" value="1"/>
</dbReference>
<feature type="domain" description="Cupin type-2" evidence="1">
    <location>
        <begin position="33"/>
        <end position="93"/>
    </location>
</feature>
<evidence type="ECO:0000259" key="1">
    <source>
        <dbReference type="Pfam" id="PF07883"/>
    </source>
</evidence>
<dbReference type="InterPro" id="IPR013096">
    <property type="entry name" value="Cupin_2"/>
</dbReference>
<dbReference type="Pfam" id="PF07883">
    <property type="entry name" value="Cupin_2"/>
    <property type="match status" value="1"/>
</dbReference>
<dbReference type="PANTHER" id="PTHR38599:SF1">
    <property type="entry name" value="CUPIN DOMAIN PROTEIN (AFU_ORTHOLOGUE AFUA_3G13620)"/>
    <property type="match status" value="1"/>
</dbReference>
<dbReference type="InterPro" id="IPR011051">
    <property type="entry name" value="RmlC_Cupin_sf"/>
</dbReference>
<reference evidence="2 3" key="1">
    <citation type="submission" date="2020-08" db="EMBL/GenBank/DDBJ databases">
        <title>Genomic Encyclopedia of Type Strains, Phase IV (KMG-IV): sequencing the most valuable type-strain genomes for metagenomic binning, comparative biology and taxonomic classification.</title>
        <authorList>
            <person name="Goeker M."/>
        </authorList>
    </citation>
    <scope>NUCLEOTIDE SEQUENCE [LARGE SCALE GENOMIC DNA]</scope>
    <source>
        <strain evidence="2 3">DSM 26736</strain>
    </source>
</reference>
<name>A0A840YTP3_9SPHN</name>
<feature type="non-terminal residue" evidence="2">
    <location>
        <position position="1"/>
    </location>
</feature>
<keyword evidence="2" id="KW-0223">Dioxygenase</keyword>
<dbReference type="GO" id="GO:0051213">
    <property type="term" value="F:dioxygenase activity"/>
    <property type="evidence" value="ECO:0007669"/>
    <property type="project" value="UniProtKB-KW"/>
</dbReference>
<proteinExistence type="predicted"/>
<evidence type="ECO:0000313" key="2">
    <source>
        <dbReference type="EMBL" id="MBB5713089.1"/>
    </source>
</evidence>
<dbReference type="AlphaFoldDB" id="A0A840YTP3"/>
<dbReference type="Gene3D" id="2.60.120.10">
    <property type="entry name" value="Jelly Rolls"/>
    <property type="match status" value="1"/>
</dbReference>